<evidence type="ECO:0000259" key="1">
    <source>
        <dbReference type="PROSITE" id="PS50164"/>
    </source>
</evidence>
<organism evidence="2 3">
    <name type="scientific">Litoribacter ruber</name>
    <dbReference type="NCBI Taxonomy" id="702568"/>
    <lineage>
        <taxon>Bacteria</taxon>
        <taxon>Pseudomonadati</taxon>
        <taxon>Bacteroidota</taxon>
        <taxon>Cytophagia</taxon>
        <taxon>Cytophagales</taxon>
        <taxon>Cyclobacteriaceae</taxon>
        <taxon>Litoribacter</taxon>
    </lineage>
</organism>
<dbReference type="Gene3D" id="3.40.1440.10">
    <property type="entry name" value="GIY-YIG endonuclease"/>
    <property type="match status" value="1"/>
</dbReference>
<sequence>MYTVYVLYSFTSKKLYTGFSSDFITRFHFHNEKSTKGFTKKFRPWYCIHVEFFQLIKEAMSREKT</sequence>
<feature type="domain" description="GIY-YIG" evidence="1">
    <location>
        <begin position="1"/>
        <end position="65"/>
    </location>
</feature>
<dbReference type="InterPro" id="IPR000305">
    <property type="entry name" value="GIY-YIG_endonuc"/>
</dbReference>
<accession>A0AAP2CJW5</accession>
<proteinExistence type="predicted"/>
<dbReference type="SUPFAM" id="SSF82771">
    <property type="entry name" value="GIY-YIG endonuclease"/>
    <property type="match status" value="1"/>
</dbReference>
<dbReference type="InterPro" id="IPR035901">
    <property type="entry name" value="GIY-YIG_endonuc_sf"/>
</dbReference>
<dbReference type="Proteomes" id="UP001319104">
    <property type="component" value="Unassembled WGS sequence"/>
</dbReference>
<dbReference type="EMBL" id="JAHCMY010000005">
    <property type="protein sequence ID" value="MBS9524561.1"/>
    <property type="molecule type" value="Genomic_DNA"/>
</dbReference>
<gene>
    <name evidence="2" type="ORF">KI659_11090</name>
</gene>
<comment type="caution">
    <text evidence="2">The sequence shown here is derived from an EMBL/GenBank/DDBJ whole genome shotgun (WGS) entry which is preliminary data.</text>
</comment>
<name>A0AAP2CJW5_9BACT</name>
<dbReference type="AlphaFoldDB" id="A0AAP2CJW5"/>
<dbReference type="RefSeq" id="WP_213945413.1">
    <property type="nucleotide sequence ID" value="NZ_JAHCMY010000005.1"/>
</dbReference>
<evidence type="ECO:0000313" key="2">
    <source>
        <dbReference type="EMBL" id="MBS9524561.1"/>
    </source>
</evidence>
<reference evidence="2 3" key="1">
    <citation type="submission" date="2021-05" db="EMBL/GenBank/DDBJ databases">
        <authorList>
            <person name="Zhang Z.D."/>
            <person name="Osman G."/>
        </authorList>
    </citation>
    <scope>NUCLEOTIDE SEQUENCE [LARGE SCALE GENOMIC DNA]</scope>
    <source>
        <strain evidence="2 3">KCTC 32217</strain>
    </source>
</reference>
<evidence type="ECO:0000313" key="3">
    <source>
        <dbReference type="Proteomes" id="UP001319104"/>
    </source>
</evidence>
<dbReference type="Pfam" id="PF01541">
    <property type="entry name" value="GIY-YIG"/>
    <property type="match status" value="1"/>
</dbReference>
<keyword evidence="3" id="KW-1185">Reference proteome</keyword>
<dbReference type="PROSITE" id="PS50164">
    <property type="entry name" value="GIY_YIG"/>
    <property type="match status" value="1"/>
</dbReference>
<protein>
    <submittedName>
        <fullName evidence="2">GIY-YIG nuclease family protein</fullName>
    </submittedName>
</protein>